<evidence type="ECO:0000256" key="2">
    <source>
        <dbReference type="ARBA" id="ARBA00006048"/>
    </source>
</evidence>
<dbReference type="OrthoDB" id="10039976at2759"/>
<dbReference type="Proteomes" id="UP001652620">
    <property type="component" value="Unplaced"/>
</dbReference>
<dbReference type="Gene3D" id="3.40.630.30">
    <property type="match status" value="1"/>
</dbReference>
<dbReference type="GO" id="GO:0006048">
    <property type="term" value="P:UDP-N-acetylglucosamine biosynthetic process"/>
    <property type="evidence" value="ECO:0007669"/>
    <property type="project" value="UniProtKB-UniRule"/>
</dbReference>
<dbReference type="InterPro" id="IPR016181">
    <property type="entry name" value="Acyl_CoA_acyltransferase"/>
</dbReference>
<dbReference type="RefSeq" id="XP_029408876.1">
    <property type="nucleotide sequence ID" value="XM_029553016.2"/>
</dbReference>
<evidence type="ECO:0000313" key="8">
    <source>
        <dbReference type="Proteomes" id="UP001652620"/>
    </source>
</evidence>
<dbReference type="InterPro" id="IPR039143">
    <property type="entry name" value="GNPNAT1-like"/>
</dbReference>
<proteinExistence type="inferred from homology"/>
<dbReference type="CTD" id="43504"/>
<comment type="similarity">
    <text evidence="2 6">Belongs to the acetyltransferase family. GNA1 subfamily.</text>
</comment>
<evidence type="ECO:0000259" key="7">
    <source>
        <dbReference type="PROSITE" id="PS51186"/>
    </source>
</evidence>
<dbReference type="PANTHER" id="PTHR13355:SF11">
    <property type="entry name" value="GLUCOSAMINE 6-PHOSPHATE N-ACETYLTRANSFERASE"/>
    <property type="match status" value="1"/>
</dbReference>
<dbReference type="CDD" id="cd04301">
    <property type="entry name" value="NAT_SF"/>
    <property type="match status" value="1"/>
</dbReference>
<name>A0A8N4QEK3_BACDO</name>
<dbReference type="UniPathway" id="UPA00113">
    <property type="reaction ID" value="UER00529"/>
</dbReference>
<dbReference type="PROSITE" id="PS51186">
    <property type="entry name" value="GNAT"/>
    <property type="match status" value="1"/>
</dbReference>
<dbReference type="InterPro" id="IPR000182">
    <property type="entry name" value="GNAT_dom"/>
</dbReference>
<organism evidence="8 9">
    <name type="scientific">Bactrocera dorsalis</name>
    <name type="common">Oriental fruit fly</name>
    <name type="synonym">Dacus dorsalis</name>
    <dbReference type="NCBI Taxonomy" id="27457"/>
    <lineage>
        <taxon>Eukaryota</taxon>
        <taxon>Metazoa</taxon>
        <taxon>Ecdysozoa</taxon>
        <taxon>Arthropoda</taxon>
        <taxon>Hexapoda</taxon>
        <taxon>Insecta</taxon>
        <taxon>Pterygota</taxon>
        <taxon>Neoptera</taxon>
        <taxon>Endopterygota</taxon>
        <taxon>Diptera</taxon>
        <taxon>Brachycera</taxon>
        <taxon>Muscomorpha</taxon>
        <taxon>Tephritoidea</taxon>
        <taxon>Tephritidae</taxon>
        <taxon>Bactrocera</taxon>
        <taxon>Bactrocera</taxon>
    </lineage>
</organism>
<dbReference type="Pfam" id="PF00583">
    <property type="entry name" value="Acetyltransf_1"/>
    <property type="match status" value="1"/>
</dbReference>
<gene>
    <name evidence="9" type="primary">LOC105232601</name>
</gene>
<evidence type="ECO:0000313" key="9">
    <source>
        <dbReference type="RefSeq" id="XP_029408876.1"/>
    </source>
</evidence>
<evidence type="ECO:0000256" key="3">
    <source>
        <dbReference type="ARBA" id="ARBA00022679"/>
    </source>
</evidence>
<comment type="catalytic activity">
    <reaction evidence="5 6">
        <text>D-glucosamine 6-phosphate + acetyl-CoA = N-acetyl-D-glucosamine 6-phosphate + CoA + H(+)</text>
        <dbReference type="Rhea" id="RHEA:10292"/>
        <dbReference type="ChEBI" id="CHEBI:15378"/>
        <dbReference type="ChEBI" id="CHEBI:57287"/>
        <dbReference type="ChEBI" id="CHEBI:57288"/>
        <dbReference type="ChEBI" id="CHEBI:57513"/>
        <dbReference type="ChEBI" id="CHEBI:58725"/>
        <dbReference type="EC" id="2.3.1.4"/>
    </reaction>
</comment>
<evidence type="ECO:0000256" key="6">
    <source>
        <dbReference type="RuleBase" id="RU365086"/>
    </source>
</evidence>
<comment type="pathway">
    <text evidence="1 6">Nucleotide-sugar biosynthesis; UDP-N-acetyl-alpha-D-glucosamine biosynthesis; N-acetyl-alpha-D-glucosamine 1-phosphate from alpha-D-glucosamine 6-phosphate (route I): step 1/2.</text>
</comment>
<dbReference type="GeneID" id="105232601"/>
<dbReference type="FunFam" id="3.40.630.30:FF:000043">
    <property type="entry name" value="Glucosamine 6-phosphate N-acetyltransferase"/>
    <property type="match status" value="1"/>
</dbReference>
<dbReference type="SUPFAM" id="SSF55729">
    <property type="entry name" value="Acyl-CoA N-acyltransferases (Nat)"/>
    <property type="match status" value="1"/>
</dbReference>
<dbReference type="EC" id="2.3.1.4" evidence="6"/>
<sequence>MVRCSEVRVNIKGMLKVKVNLKHNKKYKKQQETYLYDPNILLKLNFHQSPAKFEPFISAAYPGENWIKVRPLKDGDYDRGFLQLLSQLTEVGHVTRTQFLTRFSQMKASGDYYVTVIEDTRKNEIIGAASLIVERKFIHNCAIRGRLEDVVVNDNYRGKQLGKLIVVTVSLLAQHIGCYKMSLDCKDKLIKFYESLGYALIPGNANSMTIRYDEEPFTVRHNNTMLDVSDANTVSQTVSLDFSS</sequence>
<dbReference type="AlphaFoldDB" id="A0A8N4QEK3"/>
<keyword evidence="3 6" id="KW-0808">Transferase</keyword>
<dbReference type="GO" id="GO:0004343">
    <property type="term" value="F:glucosamine 6-phosphate N-acetyltransferase activity"/>
    <property type="evidence" value="ECO:0007669"/>
    <property type="project" value="UniProtKB-UniRule"/>
</dbReference>
<feature type="domain" description="N-acetyltransferase" evidence="7">
    <location>
        <begin position="67"/>
        <end position="220"/>
    </location>
</feature>
<dbReference type="PANTHER" id="PTHR13355">
    <property type="entry name" value="GLUCOSAMINE 6-PHOSPHATE N-ACETYLTRANSFERASE"/>
    <property type="match status" value="1"/>
</dbReference>
<evidence type="ECO:0000256" key="4">
    <source>
        <dbReference type="ARBA" id="ARBA00023315"/>
    </source>
</evidence>
<evidence type="ECO:0000256" key="5">
    <source>
        <dbReference type="ARBA" id="ARBA00048964"/>
    </source>
</evidence>
<accession>A0A8N4QEK3</accession>
<keyword evidence="8" id="KW-1185">Reference proteome</keyword>
<protein>
    <recommendedName>
        <fullName evidence="6">Glucosamine 6-phosphate N-acetyltransferase</fullName>
        <ecNumber evidence="6">2.3.1.4</ecNumber>
    </recommendedName>
</protein>
<evidence type="ECO:0000256" key="1">
    <source>
        <dbReference type="ARBA" id="ARBA00004832"/>
    </source>
</evidence>
<keyword evidence="4 6" id="KW-0012">Acyltransferase</keyword>
<dbReference type="OMA" id="LVVEMKF"/>
<reference evidence="9" key="1">
    <citation type="submission" date="2025-08" db="UniProtKB">
        <authorList>
            <consortium name="RefSeq"/>
        </authorList>
    </citation>
    <scope>IDENTIFICATION</scope>
    <source>
        <tissue evidence="9">Adult</tissue>
    </source>
</reference>